<protein>
    <submittedName>
        <fullName evidence="2">Uncharacterized protein</fullName>
    </submittedName>
</protein>
<dbReference type="Proteomes" id="UP001107558">
    <property type="component" value="Chromosome 3"/>
</dbReference>
<organism evidence="2 3">
    <name type="scientific">Polypedilum vanderplanki</name>
    <name type="common">Sleeping chironomid midge</name>
    <dbReference type="NCBI Taxonomy" id="319348"/>
    <lineage>
        <taxon>Eukaryota</taxon>
        <taxon>Metazoa</taxon>
        <taxon>Ecdysozoa</taxon>
        <taxon>Arthropoda</taxon>
        <taxon>Hexapoda</taxon>
        <taxon>Insecta</taxon>
        <taxon>Pterygota</taxon>
        <taxon>Neoptera</taxon>
        <taxon>Endopterygota</taxon>
        <taxon>Diptera</taxon>
        <taxon>Nematocera</taxon>
        <taxon>Chironomoidea</taxon>
        <taxon>Chironomidae</taxon>
        <taxon>Chironominae</taxon>
        <taxon>Polypedilum</taxon>
        <taxon>Polypedilum</taxon>
    </lineage>
</organism>
<dbReference type="EMBL" id="JADBJN010000003">
    <property type="protein sequence ID" value="KAG5670924.1"/>
    <property type="molecule type" value="Genomic_DNA"/>
</dbReference>
<name>A0A9J6BM30_POLVA</name>
<dbReference type="OrthoDB" id="8113027at2759"/>
<keyword evidence="3" id="KW-1185">Reference proteome</keyword>
<dbReference type="PANTHER" id="PTHR34929:SF1">
    <property type="entry name" value="INAF MOTIF CONTAINING 2"/>
    <property type="match status" value="1"/>
</dbReference>
<proteinExistence type="predicted"/>
<accession>A0A9J6BM30</accession>
<keyword evidence="1" id="KW-0472">Membrane</keyword>
<keyword evidence="1" id="KW-1133">Transmembrane helix</keyword>
<reference evidence="2" key="1">
    <citation type="submission" date="2021-03" db="EMBL/GenBank/DDBJ databases">
        <title>Chromosome level genome of the anhydrobiotic midge Polypedilum vanderplanki.</title>
        <authorList>
            <person name="Yoshida Y."/>
            <person name="Kikawada T."/>
            <person name="Gusev O."/>
        </authorList>
    </citation>
    <scope>NUCLEOTIDE SEQUENCE</scope>
    <source>
        <strain evidence="2">NIAS01</strain>
        <tissue evidence="2">Whole body or cell culture</tissue>
    </source>
</reference>
<dbReference type="PANTHER" id="PTHR34929">
    <property type="entry name" value="ZGC:153157"/>
    <property type="match status" value="1"/>
</dbReference>
<evidence type="ECO:0000313" key="3">
    <source>
        <dbReference type="Proteomes" id="UP001107558"/>
    </source>
</evidence>
<comment type="caution">
    <text evidence="2">The sequence shown here is derived from an EMBL/GenBank/DDBJ whole genome shotgun (WGS) entry which is preliminary data.</text>
</comment>
<dbReference type="Pfam" id="PF15018">
    <property type="entry name" value="InaF-motif"/>
    <property type="match status" value="1"/>
</dbReference>
<dbReference type="AlphaFoldDB" id="A0A9J6BM30"/>
<keyword evidence="1" id="KW-0812">Transmembrane</keyword>
<gene>
    <name evidence="2" type="ORF">PVAND_001153</name>
</gene>
<dbReference type="InterPro" id="IPR029162">
    <property type="entry name" value="InaF-motif"/>
</dbReference>
<feature type="transmembrane region" description="Helical" evidence="1">
    <location>
        <begin position="36"/>
        <end position="59"/>
    </location>
</feature>
<evidence type="ECO:0000256" key="1">
    <source>
        <dbReference type="SAM" id="Phobius"/>
    </source>
</evidence>
<sequence length="209" mass="24172">MSYKINYTTEEKIKLAKDDSVEKLYQSKKNQRTVRVLTVLAYVLTVSLAGLVLSCYYIFFWKHPKPQSLLKVNNDIIIVPENIAIKLINGTDIPAEVFYNEIIKKLKNLHSDALKIHPKLTKNEFNRYIQESDGNFNSHTMDKKLRKKIIRMNNKKKIIDDEDLNPDMESSGDKDQIITTFSPPLTSESSDLNDLNNDTTIIFDQEEES</sequence>
<evidence type="ECO:0000313" key="2">
    <source>
        <dbReference type="EMBL" id="KAG5670924.1"/>
    </source>
</evidence>